<sequence length="136" mass="13867">MIVSLAIAEGAPTSEHDATNPINTANIAQAVKADQHPIPVLAAAVATAPEALASTSSSIDVSSRSAPVAKQLFFADLPLVKTPASATKLASLTAPLIGPIAPFTYASPTILASVSCISVENGRIEFPKKHIEALSL</sequence>
<protein>
    <submittedName>
        <fullName evidence="1">Uncharacterized protein</fullName>
    </submittedName>
</protein>
<dbReference type="Proteomes" id="UP001168990">
    <property type="component" value="Unassembled WGS sequence"/>
</dbReference>
<reference evidence="1" key="1">
    <citation type="journal article" date="2023" name="bioRxiv">
        <title>Scaffold-level genome assemblies of two parasitoid biocontrol wasps reveal the parthenogenesis mechanism and an associated novel virus.</title>
        <authorList>
            <person name="Inwood S."/>
            <person name="Skelly J."/>
            <person name="Guhlin J."/>
            <person name="Harrop T."/>
            <person name="Goldson S."/>
            <person name="Dearden P."/>
        </authorList>
    </citation>
    <scope>NUCLEOTIDE SEQUENCE</scope>
    <source>
        <strain evidence="1">Irish</strain>
        <tissue evidence="1">Whole body</tissue>
    </source>
</reference>
<accession>A0AA39FHU7</accession>
<gene>
    <name evidence="1" type="ORF">PV328_010360</name>
</gene>
<evidence type="ECO:0000313" key="2">
    <source>
        <dbReference type="Proteomes" id="UP001168990"/>
    </source>
</evidence>
<organism evidence="1 2">
    <name type="scientific">Microctonus aethiopoides</name>
    <dbReference type="NCBI Taxonomy" id="144406"/>
    <lineage>
        <taxon>Eukaryota</taxon>
        <taxon>Metazoa</taxon>
        <taxon>Ecdysozoa</taxon>
        <taxon>Arthropoda</taxon>
        <taxon>Hexapoda</taxon>
        <taxon>Insecta</taxon>
        <taxon>Pterygota</taxon>
        <taxon>Neoptera</taxon>
        <taxon>Endopterygota</taxon>
        <taxon>Hymenoptera</taxon>
        <taxon>Apocrita</taxon>
        <taxon>Ichneumonoidea</taxon>
        <taxon>Braconidae</taxon>
        <taxon>Euphorinae</taxon>
        <taxon>Microctonus</taxon>
    </lineage>
</organism>
<evidence type="ECO:0000313" key="1">
    <source>
        <dbReference type="EMBL" id="KAK0169716.1"/>
    </source>
</evidence>
<keyword evidence="2" id="KW-1185">Reference proteome</keyword>
<dbReference type="EMBL" id="JAQQBS010000004">
    <property type="protein sequence ID" value="KAK0169716.1"/>
    <property type="molecule type" value="Genomic_DNA"/>
</dbReference>
<dbReference type="AlphaFoldDB" id="A0AA39FHU7"/>
<name>A0AA39FHU7_9HYME</name>
<proteinExistence type="predicted"/>
<reference evidence="1" key="2">
    <citation type="submission" date="2023-03" db="EMBL/GenBank/DDBJ databases">
        <authorList>
            <person name="Inwood S.N."/>
            <person name="Skelly J.G."/>
            <person name="Guhlin J."/>
            <person name="Harrop T.W.R."/>
            <person name="Goldson S.G."/>
            <person name="Dearden P.K."/>
        </authorList>
    </citation>
    <scope>NUCLEOTIDE SEQUENCE</scope>
    <source>
        <strain evidence="1">Irish</strain>
        <tissue evidence="1">Whole body</tissue>
    </source>
</reference>
<comment type="caution">
    <text evidence="1">The sequence shown here is derived from an EMBL/GenBank/DDBJ whole genome shotgun (WGS) entry which is preliminary data.</text>
</comment>